<proteinExistence type="predicted"/>
<keyword evidence="2" id="KW-1185">Reference proteome</keyword>
<evidence type="ECO:0000313" key="2">
    <source>
        <dbReference type="Proteomes" id="UP000322876"/>
    </source>
</evidence>
<dbReference type="Proteomes" id="UP000322876">
    <property type="component" value="Unassembled WGS sequence"/>
</dbReference>
<organism evidence="1 2">
    <name type="scientific">Deferribacter autotrophicus</name>
    <dbReference type="NCBI Taxonomy" id="500465"/>
    <lineage>
        <taxon>Bacteria</taxon>
        <taxon>Pseudomonadati</taxon>
        <taxon>Deferribacterota</taxon>
        <taxon>Deferribacteres</taxon>
        <taxon>Deferribacterales</taxon>
        <taxon>Deferribacteraceae</taxon>
        <taxon>Deferribacter</taxon>
    </lineage>
</organism>
<dbReference type="RefSeq" id="WP_149266048.1">
    <property type="nucleotide sequence ID" value="NZ_VFJB01000004.1"/>
</dbReference>
<dbReference type="OrthoDB" id="9854568at2"/>
<accession>A0A5A8F852</accession>
<evidence type="ECO:0000313" key="1">
    <source>
        <dbReference type="EMBL" id="KAA0258492.1"/>
    </source>
</evidence>
<sequence length="86" mass="10038">MSREDLLELKKEITIVEDFAEELDEQELKQLDELKKMFDNGFNKLSDDDKKWLNMEFFKWIELYINEVSCTANGCSGCAGGCDIEF</sequence>
<comment type="caution">
    <text evidence="1">The sequence shown here is derived from an EMBL/GenBank/DDBJ whole genome shotgun (WGS) entry which is preliminary data.</text>
</comment>
<dbReference type="AlphaFoldDB" id="A0A5A8F852"/>
<gene>
    <name evidence="1" type="ORF">FHQ18_04875</name>
</gene>
<reference evidence="1 2" key="1">
    <citation type="submission" date="2019-06" db="EMBL/GenBank/DDBJ databases">
        <title>Genomic insights into carbon and energy metabolism of Deferribacter autotrophicus revealed new metabolic traits in the phylum Deferribacteres.</title>
        <authorList>
            <person name="Slobodkin A.I."/>
            <person name="Slobodkina G.B."/>
            <person name="Allioux M."/>
            <person name="Alain K."/>
            <person name="Jebbar M."/>
            <person name="Shadrin V."/>
            <person name="Kublanov I.V."/>
            <person name="Toshchakov S.V."/>
            <person name="Bonch-Osmolovskaya E.A."/>
        </authorList>
    </citation>
    <scope>NUCLEOTIDE SEQUENCE [LARGE SCALE GENOMIC DNA]</scope>
    <source>
        <strain evidence="1 2">SL50</strain>
    </source>
</reference>
<protein>
    <submittedName>
        <fullName evidence="1">Uncharacterized protein</fullName>
    </submittedName>
</protein>
<name>A0A5A8F852_9BACT</name>
<dbReference type="EMBL" id="VFJB01000004">
    <property type="protein sequence ID" value="KAA0258492.1"/>
    <property type="molecule type" value="Genomic_DNA"/>
</dbReference>